<evidence type="ECO:0000313" key="1">
    <source>
        <dbReference type="EMBL" id="GJT64494.1"/>
    </source>
</evidence>
<dbReference type="EMBL" id="BQNB010017549">
    <property type="protein sequence ID" value="GJT64494.1"/>
    <property type="molecule type" value="Genomic_DNA"/>
</dbReference>
<sequence length="270" mass="30928">MPNDVRRGKLLLRQTSSNVADESYTSSSYEFEVFDLFPFCLVNLDTNVESQTDGSKGEPSVRDLSTMVGSYWIIVMSSVIIFLEESLCFTRSSLIVDGQRRIAIVENLCAKFLLVMCLCDMWDRQGIFLLAWTGWNSDIEGRGLGELCTYDKMGVTQEPEKPVKVKGKDKIKYDADVAQGLHSELDEEARLEREREEEGSNDALIEEWDSFKARIDTDAQLAKRLQAEEREHISVEEQARLLMEFIASRKKFFATKRAEEKRNKPPTKVE</sequence>
<dbReference type="Proteomes" id="UP001151760">
    <property type="component" value="Unassembled WGS sequence"/>
</dbReference>
<gene>
    <name evidence="1" type="ORF">Tco_1015974</name>
</gene>
<organism evidence="1 2">
    <name type="scientific">Tanacetum coccineum</name>
    <dbReference type="NCBI Taxonomy" id="301880"/>
    <lineage>
        <taxon>Eukaryota</taxon>
        <taxon>Viridiplantae</taxon>
        <taxon>Streptophyta</taxon>
        <taxon>Embryophyta</taxon>
        <taxon>Tracheophyta</taxon>
        <taxon>Spermatophyta</taxon>
        <taxon>Magnoliopsida</taxon>
        <taxon>eudicotyledons</taxon>
        <taxon>Gunneridae</taxon>
        <taxon>Pentapetalae</taxon>
        <taxon>asterids</taxon>
        <taxon>campanulids</taxon>
        <taxon>Asterales</taxon>
        <taxon>Asteraceae</taxon>
        <taxon>Asteroideae</taxon>
        <taxon>Anthemideae</taxon>
        <taxon>Anthemidinae</taxon>
        <taxon>Tanacetum</taxon>
    </lineage>
</organism>
<accession>A0ABQ5FMW1</accession>
<reference evidence="1" key="1">
    <citation type="journal article" date="2022" name="Int. J. Mol. Sci.">
        <title>Draft Genome of Tanacetum Coccineum: Genomic Comparison of Closely Related Tanacetum-Family Plants.</title>
        <authorList>
            <person name="Yamashiro T."/>
            <person name="Shiraishi A."/>
            <person name="Nakayama K."/>
            <person name="Satake H."/>
        </authorList>
    </citation>
    <scope>NUCLEOTIDE SEQUENCE</scope>
</reference>
<name>A0ABQ5FMW1_9ASTR</name>
<protein>
    <submittedName>
        <fullName evidence="1">Uncharacterized protein</fullName>
    </submittedName>
</protein>
<reference evidence="1" key="2">
    <citation type="submission" date="2022-01" db="EMBL/GenBank/DDBJ databases">
        <authorList>
            <person name="Yamashiro T."/>
            <person name="Shiraishi A."/>
            <person name="Satake H."/>
            <person name="Nakayama K."/>
        </authorList>
    </citation>
    <scope>NUCLEOTIDE SEQUENCE</scope>
</reference>
<proteinExistence type="predicted"/>
<comment type="caution">
    <text evidence="1">The sequence shown here is derived from an EMBL/GenBank/DDBJ whole genome shotgun (WGS) entry which is preliminary data.</text>
</comment>
<evidence type="ECO:0000313" key="2">
    <source>
        <dbReference type="Proteomes" id="UP001151760"/>
    </source>
</evidence>
<keyword evidence="2" id="KW-1185">Reference proteome</keyword>